<dbReference type="RefSeq" id="XP_012937129.1">
    <property type="nucleotide sequence ID" value="XM_013081675.2"/>
</dbReference>
<gene>
    <name evidence="3" type="primary">LOC106011569</name>
</gene>
<feature type="compositionally biased region" description="Basic residues" evidence="1">
    <location>
        <begin position="28"/>
        <end position="37"/>
    </location>
</feature>
<feature type="compositionally biased region" description="Polar residues" evidence="1">
    <location>
        <begin position="205"/>
        <end position="221"/>
    </location>
</feature>
<proteinExistence type="predicted"/>
<dbReference type="Proteomes" id="UP000694888">
    <property type="component" value="Unplaced"/>
</dbReference>
<feature type="compositionally biased region" description="Basic residues" evidence="1">
    <location>
        <begin position="44"/>
        <end position="55"/>
    </location>
</feature>
<reference evidence="3" key="1">
    <citation type="submission" date="2025-08" db="UniProtKB">
        <authorList>
            <consortium name="RefSeq"/>
        </authorList>
    </citation>
    <scope>IDENTIFICATION</scope>
</reference>
<organism evidence="2 3">
    <name type="scientific">Aplysia californica</name>
    <name type="common">California sea hare</name>
    <dbReference type="NCBI Taxonomy" id="6500"/>
    <lineage>
        <taxon>Eukaryota</taxon>
        <taxon>Metazoa</taxon>
        <taxon>Spiralia</taxon>
        <taxon>Lophotrochozoa</taxon>
        <taxon>Mollusca</taxon>
        <taxon>Gastropoda</taxon>
        <taxon>Heterobranchia</taxon>
        <taxon>Euthyneura</taxon>
        <taxon>Tectipleura</taxon>
        <taxon>Aplysiida</taxon>
        <taxon>Aplysioidea</taxon>
        <taxon>Aplysiidae</taxon>
        <taxon>Aplysia</taxon>
    </lineage>
</organism>
<evidence type="ECO:0000313" key="3">
    <source>
        <dbReference type="RefSeq" id="XP_012937129.1"/>
    </source>
</evidence>
<feature type="region of interest" description="Disordered" evidence="1">
    <location>
        <begin position="156"/>
        <end position="286"/>
    </location>
</feature>
<evidence type="ECO:0000313" key="2">
    <source>
        <dbReference type="Proteomes" id="UP000694888"/>
    </source>
</evidence>
<protein>
    <submittedName>
        <fullName evidence="3">Uncharacterized protein LOC106011569</fullName>
    </submittedName>
</protein>
<evidence type="ECO:0000256" key="1">
    <source>
        <dbReference type="SAM" id="MobiDB-lite"/>
    </source>
</evidence>
<feature type="region of interest" description="Disordered" evidence="1">
    <location>
        <begin position="84"/>
        <end position="110"/>
    </location>
</feature>
<feature type="compositionally biased region" description="Polar residues" evidence="1">
    <location>
        <begin position="230"/>
        <end position="252"/>
    </location>
</feature>
<dbReference type="GeneID" id="106011569"/>
<feature type="region of interest" description="Disordered" evidence="1">
    <location>
        <begin position="307"/>
        <end position="332"/>
    </location>
</feature>
<feature type="region of interest" description="Disordered" evidence="1">
    <location>
        <begin position="1"/>
        <end position="56"/>
    </location>
</feature>
<name>A0ABM0ZYG6_APLCA</name>
<feature type="compositionally biased region" description="Basic and acidic residues" evidence="1">
    <location>
        <begin position="14"/>
        <end position="27"/>
    </location>
</feature>
<keyword evidence="2" id="KW-1185">Reference proteome</keyword>
<sequence>MPAVSMDSRGIPDAADHPKRYYMEKLRGVKKKTKKRNSQGGKDGKKKRGVSKKTRFTIVEIRSMEAPERVQQLMKLAEDGRKKSTLLPPLDKEATFLRAPRKGASHTSFSDDFTETKRFKRVSVEMDRKIVTHLKRHLNKRIQKRFDGLGETWEYTSDGEAGPAVGTDGWRSQQKQERERTIFHNYSETGEKILNGGRGRRSSSQSPTKTSVTSNGRSCASLNEEHGENNVDSTASNAKSSQRQEDVNQTFSKPAPLPDIRRNSSQSTGPSTGGDASRRTSIKTVNGGGEVAKVLVTQMSQSSTFVGLTTEEANDAVPVFDLGDEGEEEDAT</sequence>
<feature type="compositionally biased region" description="Acidic residues" evidence="1">
    <location>
        <begin position="322"/>
        <end position="332"/>
    </location>
</feature>
<accession>A0ABM0ZYG6</accession>